<dbReference type="AlphaFoldDB" id="Q2QYT6"/>
<keyword evidence="1" id="KW-0175">Coiled coil</keyword>
<feature type="coiled-coil region" evidence="1">
    <location>
        <begin position="18"/>
        <end position="84"/>
    </location>
</feature>
<feature type="region of interest" description="Disordered" evidence="2">
    <location>
        <begin position="224"/>
        <end position="260"/>
    </location>
</feature>
<evidence type="ECO:0000256" key="2">
    <source>
        <dbReference type="SAM" id="MobiDB-lite"/>
    </source>
</evidence>
<protein>
    <submittedName>
        <fullName evidence="3">Retrotransposon protein, putative, unclassified</fullName>
    </submittedName>
</protein>
<reference evidence="3" key="2">
    <citation type="submission" date="2005-04" db="EMBL/GenBank/DDBJ databases">
        <authorList>
            <person name="Buell C.R."/>
            <person name="Wing R.A."/>
            <person name="McCombie W.A."/>
            <person name="Ouyang S."/>
        </authorList>
    </citation>
    <scope>NUCLEOTIDE SEQUENCE</scope>
</reference>
<name>Q2QYT6_ORYSJ</name>
<proteinExistence type="predicted"/>
<evidence type="ECO:0000313" key="3">
    <source>
        <dbReference type="EMBL" id="ABA95624.1"/>
    </source>
</evidence>
<sequence>MGTEPLLQALATTNTAVVEGLNTQMHALQEERAALDEERDRVAEGWHSVEALVEAGRKAHHMRLAELGARAETMDAVMRETEEERQLALIATNALDKAINDIHLQHDAHAKELARKLDAMRGLLNAALARERRATQAEALSQHSAKLEGRAASLRESAREATLVAHESAAAEAESALRLHEDAVVERMCTLAYSEATAQRLEQSLRLREEEWWECNGKPVDRKSEVSRREAVARQHGEQLAKREEANAGREQRHLENARAERATLEQRVTKLEAQEKELATSAYGGVVPMGEGELAEQLTVAADTIAGLHRALQERVEEVKALWLANEVGPGMLRDAFVRLDRTGHRVGISLSRDPKLPSSMTALTHRIGEMAEDLERLPEVVKDTVKSSSVVELVLASYHARDPDFLPWLALEDSPLSSPQDKGDGGPRSCGGDHGELRGDCSYVHLRGGLRRC</sequence>
<accession>Q2QYT6</accession>
<gene>
    <name evidence="3" type="ordered locus">LOC_Os12g01600</name>
</gene>
<dbReference type="EMBL" id="DP000011">
    <property type="protein sequence ID" value="ABA95624.1"/>
    <property type="molecule type" value="Genomic_DNA"/>
</dbReference>
<organism evidence="3">
    <name type="scientific">Oryza sativa subsp. japonica</name>
    <name type="common">Rice</name>
    <dbReference type="NCBI Taxonomy" id="39947"/>
    <lineage>
        <taxon>Eukaryota</taxon>
        <taxon>Viridiplantae</taxon>
        <taxon>Streptophyta</taxon>
        <taxon>Embryophyta</taxon>
        <taxon>Tracheophyta</taxon>
        <taxon>Spermatophyta</taxon>
        <taxon>Magnoliopsida</taxon>
        <taxon>Liliopsida</taxon>
        <taxon>Poales</taxon>
        <taxon>Poaceae</taxon>
        <taxon>BOP clade</taxon>
        <taxon>Oryzoideae</taxon>
        <taxon>Oryzeae</taxon>
        <taxon>Oryzinae</taxon>
        <taxon>Oryza</taxon>
        <taxon>Oryza sativa</taxon>
    </lineage>
</organism>
<evidence type="ECO:0000256" key="1">
    <source>
        <dbReference type="SAM" id="Coils"/>
    </source>
</evidence>
<reference evidence="3" key="3">
    <citation type="submission" date="2006-01" db="EMBL/GenBank/DDBJ databases">
        <authorList>
            <person name="Buell R."/>
        </authorList>
    </citation>
    <scope>NUCLEOTIDE SEQUENCE</scope>
</reference>
<reference evidence="3" key="1">
    <citation type="journal article" date="2005" name="BMC Biol.">
        <title>The sequence of rice chromosomes 11 and 12, rich in disease resistance genes and recent gene duplications.</title>
        <authorList>
            <consortium name="The rice chromosomes 11 and 12 sequencing consortia"/>
        </authorList>
    </citation>
    <scope>NUCLEOTIDE SEQUENCE [LARGE SCALE GENOMIC DNA]</scope>
</reference>